<evidence type="ECO:0000256" key="1">
    <source>
        <dbReference type="SAM" id="Phobius"/>
    </source>
</evidence>
<dbReference type="Proteomes" id="UP000828390">
    <property type="component" value="Unassembled WGS sequence"/>
</dbReference>
<keyword evidence="1" id="KW-1133">Transmembrane helix</keyword>
<comment type="caution">
    <text evidence="2">The sequence shown here is derived from an EMBL/GenBank/DDBJ whole genome shotgun (WGS) entry which is preliminary data.</text>
</comment>
<gene>
    <name evidence="2" type="ORF">DPMN_010939</name>
</gene>
<protein>
    <submittedName>
        <fullName evidence="2">Uncharacterized protein</fullName>
    </submittedName>
</protein>
<dbReference type="EMBL" id="JAIWYP010000001">
    <property type="protein sequence ID" value="KAH3886926.1"/>
    <property type="molecule type" value="Genomic_DNA"/>
</dbReference>
<dbReference type="GO" id="GO:0016491">
    <property type="term" value="F:oxidoreductase activity"/>
    <property type="evidence" value="ECO:0007669"/>
    <property type="project" value="TreeGrafter"/>
</dbReference>
<dbReference type="PANTHER" id="PTHR43313:SF36">
    <property type="entry name" value="D-BETA-HYDROXYBUTYRATE DEHYDROGENASE, MITOCHONDRIAL"/>
    <property type="match status" value="1"/>
</dbReference>
<evidence type="ECO:0000313" key="3">
    <source>
        <dbReference type="Proteomes" id="UP000828390"/>
    </source>
</evidence>
<dbReference type="PANTHER" id="PTHR43313">
    <property type="entry name" value="SHORT-CHAIN DEHYDROGENASE/REDUCTASE FAMILY 9C"/>
    <property type="match status" value="1"/>
</dbReference>
<feature type="transmembrane region" description="Helical" evidence="1">
    <location>
        <begin position="63"/>
        <end position="83"/>
    </location>
</feature>
<evidence type="ECO:0000313" key="2">
    <source>
        <dbReference type="EMBL" id="KAH3886926.1"/>
    </source>
</evidence>
<accession>A0A9D4N2N3</accession>
<proteinExistence type="predicted"/>
<name>A0A9D4N2N3_DREPO</name>
<dbReference type="GO" id="GO:0008202">
    <property type="term" value="P:steroid metabolic process"/>
    <property type="evidence" value="ECO:0007669"/>
    <property type="project" value="TreeGrafter"/>
</dbReference>
<keyword evidence="1" id="KW-0812">Transmembrane</keyword>
<dbReference type="AlphaFoldDB" id="A0A9D4N2N3"/>
<sequence>MRLKREEIWDTMDEQTKATYGREYLDEIYNNLLGIFKMLPDDLTPVIRAMRSGLLSKRPRERYPCGAGADFVTYIFGLLPIWISDKVTMSMSAMPKTAKPRIQMIQ</sequence>
<organism evidence="2 3">
    <name type="scientific">Dreissena polymorpha</name>
    <name type="common">Zebra mussel</name>
    <name type="synonym">Mytilus polymorpha</name>
    <dbReference type="NCBI Taxonomy" id="45954"/>
    <lineage>
        <taxon>Eukaryota</taxon>
        <taxon>Metazoa</taxon>
        <taxon>Spiralia</taxon>
        <taxon>Lophotrochozoa</taxon>
        <taxon>Mollusca</taxon>
        <taxon>Bivalvia</taxon>
        <taxon>Autobranchia</taxon>
        <taxon>Heteroconchia</taxon>
        <taxon>Euheterodonta</taxon>
        <taxon>Imparidentia</taxon>
        <taxon>Neoheterodontei</taxon>
        <taxon>Myida</taxon>
        <taxon>Dreissenoidea</taxon>
        <taxon>Dreissenidae</taxon>
        <taxon>Dreissena</taxon>
    </lineage>
</organism>
<keyword evidence="3" id="KW-1185">Reference proteome</keyword>
<reference evidence="2" key="2">
    <citation type="submission" date="2020-11" db="EMBL/GenBank/DDBJ databases">
        <authorList>
            <person name="McCartney M.A."/>
            <person name="Auch B."/>
            <person name="Kono T."/>
            <person name="Mallez S."/>
            <person name="Becker A."/>
            <person name="Gohl D.M."/>
            <person name="Silverstein K.A.T."/>
            <person name="Koren S."/>
            <person name="Bechman K.B."/>
            <person name="Herman A."/>
            <person name="Abrahante J.E."/>
            <person name="Garbe J."/>
        </authorList>
    </citation>
    <scope>NUCLEOTIDE SEQUENCE</scope>
    <source>
        <strain evidence="2">Duluth1</strain>
        <tissue evidence="2">Whole animal</tissue>
    </source>
</reference>
<keyword evidence="1" id="KW-0472">Membrane</keyword>
<reference evidence="2" key="1">
    <citation type="journal article" date="2019" name="bioRxiv">
        <title>The Genome of the Zebra Mussel, Dreissena polymorpha: A Resource for Invasive Species Research.</title>
        <authorList>
            <person name="McCartney M.A."/>
            <person name="Auch B."/>
            <person name="Kono T."/>
            <person name="Mallez S."/>
            <person name="Zhang Y."/>
            <person name="Obille A."/>
            <person name="Becker A."/>
            <person name="Abrahante J.E."/>
            <person name="Garbe J."/>
            <person name="Badalamenti J.P."/>
            <person name="Herman A."/>
            <person name="Mangelson H."/>
            <person name="Liachko I."/>
            <person name="Sullivan S."/>
            <person name="Sone E.D."/>
            <person name="Koren S."/>
            <person name="Silverstein K.A.T."/>
            <person name="Beckman K.B."/>
            <person name="Gohl D.M."/>
        </authorList>
    </citation>
    <scope>NUCLEOTIDE SEQUENCE</scope>
    <source>
        <strain evidence="2">Duluth1</strain>
        <tissue evidence="2">Whole animal</tissue>
    </source>
</reference>